<name>A0A7W4WGD3_9GAMM</name>
<dbReference type="AlphaFoldDB" id="A0A7W4WGD3"/>
<evidence type="ECO:0000313" key="2">
    <source>
        <dbReference type="Proteomes" id="UP000535937"/>
    </source>
</evidence>
<comment type="caution">
    <text evidence="1">The sequence shown here is derived from an EMBL/GenBank/DDBJ whole genome shotgun (WGS) entry which is preliminary data.</text>
</comment>
<dbReference type="Proteomes" id="UP000535937">
    <property type="component" value="Unassembled WGS sequence"/>
</dbReference>
<dbReference type="EMBL" id="JACHWZ010000028">
    <property type="protein sequence ID" value="MBB3063292.1"/>
    <property type="molecule type" value="Genomic_DNA"/>
</dbReference>
<gene>
    <name evidence="1" type="ORF">FHS09_004150</name>
</gene>
<reference evidence="1 2" key="1">
    <citation type="submission" date="2020-08" db="EMBL/GenBank/DDBJ databases">
        <title>Genomic Encyclopedia of Type Strains, Phase III (KMG-III): the genomes of soil and plant-associated and newly described type strains.</title>
        <authorList>
            <person name="Whitman W."/>
        </authorList>
    </citation>
    <scope>NUCLEOTIDE SEQUENCE [LARGE SCALE GENOMIC DNA]</scope>
    <source>
        <strain evidence="1 2">CECT 8799</strain>
    </source>
</reference>
<dbReference type="RefSeq" id="WP_183463347.1">
    <property type="nucleotide sequence ID" value="NZ_JACHWZ010000028.1"/>
</dbReference>
<protein>
    <recommendedName>
        <fullName evidence="3">Apea-like HEPN domain-containing protein</fullName>
    </recommendedName>
</protein>
<accession>A0A7W4WGD3</accession>
<sequence>MKKLLDQVIALTKNIHLRNPGDGNYGMEQFFAGKRDSFMLGGGFGISWWYTKTTFKLVENISFIITNELEEFAECDHKTIQDIVRSTLHEICMDEKVFRGDDVFFSRKSSLFECRKDGDITEYAQYILNFFLSNIRSAISDWCVIYTVPRLVGESFSVDSEEINVVNKRDQHTWKSLEEQGYLLRELNQESGSFSDGRTTAFTNQTYDYYLIARVYGTQQGSKFTSSLKLRKLLSVIYSITSGSSRTKVAAKPYSVSLQIPNKSSGISTIAMSEIGELLPYYANDNVLGEREVKEILNWYTLEAGLPAEQKNRISKCAHFINKGMNTDDIDSYIHYFVALDALFGRRGAVEDSIKCGVSLLPQAGHWEEKISWLFDLRNELVHGGSRFIQEWSKYMKYYRHFSTEPSNDMEQLAFLALRSSPSIFKNESNDSLRWNATAPAD</sequence>
<keyword evidence="2" id="KW-1185">Reference proteome</keyword>
<evidence type="ECO:0000313" key="1">
    <source>
        <dbReference type="EMBL" id="MBB3063292.1"/>
    </source>
</evidence>
<organism evidence="1 2">
    <name type="scientific">Microbulbifer rhizosphaerae</name>
    <dbReference type="NCBI Taxonomy" id="1562603"/>
    <lineage>
        <taxon>Bacteria</taxon>
        <taxon>Pseudomonadati</taxon>
        <taxon>Pseudomonadota</taxon>
        <taxon>Gammaproteobacteria</taxon>
        <taxon>Cellvibrionales</taxon>
        <taxon>Microbulbiferaceae</taxon>
        <taxon>Microbulbifer</taxon>
    </lineage>
</organism>
<proteinExistence type="predicted"/>
<evidence type="ECO:0008006" key="3">
    <source>
        <dbReference type="Google" id="ProtNLM"/>
    </source>
</evidence>